<dbReference type="Proteomes" id="UP000545386">
    <property type="component" value="Unassembled WGS sequence"/>
</dbReference>
<dbReference type="PANTHER" id="PTHR36924:SF1">
    <property type="entry name" value="ANTITOXIN HIGA-1"/>
    <property type="match status" value="1"/>
</dbReference>
<evidence type="ECO:0000313" key="3">
    <source>
        <dbReference type="EMBL" id="MBC2770628.1"/>
    </source>
</evidence>
<organism evidence="3 4">
    <name type="scientific">Pusillimonas minor</name>
    <dbReference type="NCBI Taxonomy" id="2697024"/>
    <lineage>
        <taxon>Bacteria</taxon>
        <taxon>Pseudomonadati</taxon>
        <taxon>Pseudomonadota</taxon>
        <taxon>Betaproteobacteria</taxon>
        <taxon>Burkholderiales</taxon>
        <taxon>Alcaligenaceae</taxon>
        <taxon>Pusillimonas</taxon>
    </lineage>
</organism>
<evidence type="ECO:0000256" key="1">
    <source>
        <dbReference type="ARBA" id="ARBA00023125"/>
    </source>
</evidence>
<evidence type="ECO:0000259" key="2">
    <source>
        <dbReference type="PROSITE" id="PS50943"/>
    </source>
</evidence>
<protein>
    <submittedName>
        <fullName evidence="3">HigA family addiction module antidote protein</fullName>
    </submittedName>
</protein>
<dbReference type="PANTHER" id="PTHR36924">
    <property type="entry name" value="ANTITOXIN HIGA-1"/>
    <property type="match status" value="1"/>
</dbReference>
<dbReference type="Gene3D" id="1.10.260.40">
    <property type="entry name" value="lambda repressor-like DNA-binding domains"/>
    <property type="match status" value="1"/>
</dbReference>
<name>A0A842HSK6_9BURK</name>
<keyword evidence="4" id="KW-1185">Reference proteome</keyword>
<dbReference type="InterPro" id="IPR013430">
    <property type="entry name" value="Toxin_antidote_HigA"/>
</dbReference>
<dbReference type="RefSeq" id="WP_185780306.1">
    <property type="nucleotide sequence ID" value="NZ_JACJUU010000010.1"/>
</dbReference>
<dbReference type="GO" id="GO:0003677">
    <property type="term" value="F:DNA binding"/>
    <property type="evidence" value="ECO:0007669"/>
    <property type="project" value="UniProtKB-KW"/>
</dbReference>
<dbReference type="PROSITE" id="PS50943">
    <property type="entry name" value="HTH_CROC1"/>
    <property type="match status" value="1"/>
</dbReference>
<dbReference type="CDD" id="cd00093">
    <property type="entry name" value="HTH_XRE"/>
    <property type="match status" value="1"/>
</dbReference>
<dbReference type="AlphaFoldDB" id="A0A842HSK6"/>
<dbReference type="InterPro" id="IPR010982">
    <property type="entry name" value="Lambda_DNA-bd_dom_sf"/>
</dbReference>
<dbReference type="Pfam" id="PF13560">
    <property type="entry name" value="HTH_31"/>
    <property type="match status" value="1"/>
</dbReference>
<dbReference type="SUPFAM" id="SSF47413">
    <property type="entry name" value="lambda repressor-like DNA-binding domains"/>
    <property type="match status" value="1"/>
</dbReference>
<reference evidence="3 4" key="1">
    <citation type="submission" date="2020-08" db="EMBL/GenBank/DDBJ databases">
        <title>Paraeoetvoesia sp. YC-7-48 draft genome sequence.</title>
        <authorList>
            <person name="Yao L."/>
        </authorList>
    </citation>
    <scope>NUCLEOTIDE SEQUENCE [LARGE SCALE GENOMIC DNA]</scope>
    <source>
        <strain evidence="4">YC-7-48</strain>
    </source>
</reference>
<sequence>MQMHNPPHPGSILKDDVLPELGLTVTQAAGQLGVSRVQFSRFINGRAGVTPDLALRLSKWIPAPSAIMWLQMQADYDLWQAEHSGRTFDVQPARTSL</sequence>
<feature type="domain" description="HTH cro/C1-type" evidence="2">
    <location>
        <begin position="20"/>
        <end position="59"/>
    </location>
</feature>
<dbReference type="EMBL" id="JACJUU010000010">
    <property type="protein sequence ID" value="MBC2770628.1"/>
    <property type="molecule type" value="Genomic_DNA"/>
</dbReference>
<gene>
    <name evidence="3" type="ORF">GTU67_11995</name>
</gene>
<proteinExistence type="predicted"/>
<accession>A0A842HSK6</accession>
<comment type="caution">
    <text evidence="3">The sequence shown here is derived from an EMBL/GenBank/DDBJ whole genome shotgun (WGS) entry which is preliminary data.</text>
</comment>
<keyword evidence="1" id="KW-0238">DNA-binding</keyword>
<dbReference type="InterPro" id="IPR001387">
    <property type="entry name" value="Cro/C1-type_HTH"/>
</dbReference>
<dbReference type="NCBIfam" id="TIGR02607">
    <property type="entry name" value="antidote_HigA"/>
    <property type="match status" value="1"/>
</dbReference>
<evidence type="ECO:0000313" key="4">
    <source>
        <dbReference type="Proteomes" id="UP000545386"/>
    </source>
</evidence>